<name>A0A1Y5IAK3_OSTTA</name>
<dbReference type="InterPro" id="IPR054170">
    <property type="entry name" value="RlmL_1st"/>
</dbReference>
<dbReference type="EMBL" id="KZ155791">
    <property type="protein sequence ID" value="OUS45093.1"/>
    <property type="molecule type" value="Genomic_DNA"/>
</dbReference>
<dbReference type="Pfam" id="PF01170">
    <property type="entry name" value="UPF0020"/>
    <property type="match status" value="1"/>
</dbReference>
<dbReference type="AlphaFoldDB" id="A0A1Y5IAK3"/>
<gene>
    <name evidence="5" type="ORF">BE221DRAFT_77699</name>
</gene>
<dbReference type="PROSITE" id="PS51165">
    <property type="entry name" value="THUMP"/>
    <property type="match status" value="1"/>
</dbReference>
<dbReference type="Pfam" id="PF22020">
    <property type="entry name" value="RlmL_1st"/>
    <property type="match status" value="1"/>
</dbReference>
<dbReference type="Proteomes" id="UP000195557">
    <property type="component" value="Unassembled WGS sequence"/>
</dbReference>
<dbReference type="GO" id="GO:0008173">
    <property type="term" value="F:RNA methyltransferase activity"/>
    <property type="evidence" value="ECO:0007669"/>
    <property type="project" value="UniProtKB-ARBA"/>
</dbReference>
<dbReference type="GO" id="GO:0003723">
    <property type="term" value="F:RNA binding"/>
    <property type="evidence" value="ECO:0007669"/>
    <property type="project" value="UniProtKB-UniRule"/>
</dbReference>
<evidence type="ECO:0000256" key="2">
    <source>
        <dbReference type="ARBA" id="ARBA00022679"/>
    </source>
</evidence>
<evidence type="ECO:0000256" key="3">
    <source>
        <dbReference type="PROSITE-ProRule" id="PRU00529"/>
    </source>
</evidence>
<dbReference type="PROSITE" id="PS01261">
    <property type="entry name" value="UPF0020"/>
    <property type="match status" value="1"/>
</dbReference>
<dbReference type="PANTHER" id="PTHR47313:SF1">
    <property type="entry name" value="RIBOSOMAL RNA LARGE SUBUNIT METHYLTRANSFERASE K_L"/>
    <property type="match status" value="1"/>
</dbReference>
<keyword evidence="1 5" id="KW-0489">Methyltransferase</keyword>
<evidence type="ECO:0000256" key="1">
    <source>
        <dbReference type="ARBA" id="ARBA00022603"/>
    </source>
</evidence>
<dbReference type="SUPFAM" id="SSF53335">
    <property type="entry name" value="S-adenosyl-L-methionine-dependent methyltransferases"/>
    <property type="match status" value="1"/>
</dbReference>
<dbReference type="InterPro" id="IPR000241">
    <property type="entry name" value="RlmKL-like_Mtase"/>
</dbReference>
<dbReference type="PANTHER" id="PTHR47313">
    <property type="entry name" value="RIBOSOMAL RNA LARGE SUBUNIT METHYLTRANSFERASE K/L"/>
    <property type="match status" value="1"/>
</dbReference>
<dbReference type="GO" id="GO:0043527">
    <property type="term" value="C:tRNA methyltransferase complex"/>
    <property type="evidence" value="ECO:0007669"/>
    <property type="project" value="UniProtKB-ARBA"/>
</dbReference>
<reference evidence="5" key="1">
    <citation type="submission" date="2017-04" db="EMBL/GenBank/DDBJ databases">
        <title>Population genomics of picophytoplankton unveils novel chromosome hypervariability.</title>
        <authorList>
            <consortium name="DOE Joint Genome Institute"/>
            <person name="Blanc-Mathieu R."/>
            <person name="Krasovec M."/>
            <person name="Hebrard M."/>
            <person name="Yau S."/>
            <person name="Desgranges E."/>
            <person name="Martin J."/>
            <person name="Schackwitz W."/>
            <person name="Kuo A."/>
            <person name="Salin G."/>
            <person name="Donnadieu C."/>
            <person name="Desdevises Y."/>
            <person name="Sanchez-Ferandin S."/>
            <person name="Moreau H."/>
            <person name="Rivals E."/>
            <person name="Grigoriev I.V."/>
            <person name="Grimsley N."/>
            <person name="Eyre-Walker A."/>
            <person name="Piganeau G."/>
        </authorList>
    </citation>
    <scope>NUCLEOTIDE SEQUENCE [LARGE SCALE GENOMIC DNA]</scope>
    <source>
        <strain evidence="5">RCC 1115</strain>
    </source>
</reference>
<dbReference type="PRINTS" id="PR00507">
    <property type="entry name" value="N12N6MTFRASE"/>
</dbReference>
<keyword evidence="3" id="KW-0694">RNA-binding</keyword>
<evidence type="ECO:0000259" key="4">
    <source>
        <dbReference type="PROSITE" id="PS51165"/>
    </source>
</evidence>
<evidence type="ECO:0000313" key="5">
    <source>
        <dbReference type="EMBL" id="OUS45093.1"/>
    </source>
</evidence>
<dbReference type="Gene3D" id="3.30.2130.30">
    <property type="match status" value="1"/>
</dbReference>
<keyword evidence="2 5" id="KW-0808">Transferase</keyword>
<dbReference type="InterPro" id="IPR053943">
    <property type="entry name" value="RlmKL-like_Mtase_CS"/>
</dbReference>
<dbReference type="Pfam" id="PF02926">
    <property type="entry name" value="THUMP"/>
    <property type="match status" value="1"/>
</dbReference>
<dbReference type="Gene3D" id="3.40.50.150">
    <property type="entry name" value="Vaccinia Virus protein VP39"/>
    <property type="match status" value="1"/>
</dbReference>
<accession>A0A1Y5IAK3</accession>
<sequence>MSRFYATCHPGLEEVVARELASPMIDAREVRVGKSGVSFVGTQRVGYDANLWLRSAVRVLVELKRGYLDPGVSGTESVYEFIKRAAPWEEVVPGVSRAGEALTFAVETRVWDCSQITSSHAAKIRVKDAVCDALVDATGTRPQPPMNYAAADVPLYVTLYRDEVIVYRDMSGESLHRRGYRNAMHRASLSESAAAGMLSLAGWPDMLEQWRRDPDGTPAPVLIDPMCGSGTFLIEAALMAANVAPGLVRAETIGYAFERWPDHDQRMFDACLEDARRIGSETRAACASPPVIIGNDIHPGAVTLAGQGAETARVSGMVEIFRNNCETFRLPSKIDPEARRVIVTNPPWGKRIGAGGDAEGDDGYAGDGEFDRDTTVNSNGVSAEEALEQCWNSLGVFLKRECPDTSAFVLSGNPAVSRAIRMRASRKHVVGIGGVDCRLLRYDILPPKPPGYVPTHRENRRDERNW</sequence>
<organism evidence="5">
    <name type="scientific">Ostreococcus tauri</name>
    <name type="common">Marine green alga</name>
    <dbReference type="NCBI Taxonomy" id="70448"/>
    <lineage>
        <taxon>Eukaryota</taxon>
        <taxon>Viridiplantae</taxon>
        <taxon>Chlorophyta</taxon>
        <taxon>Mamiellophyceae</taxon>
        <taxon>Mamiellales</taxon>
        <taxon>Bathycoccaceae</taxon>
        <taxon>Ostreococcus</taxon>
    </lineage>
</organism>
<protein>
    <submittedName>
        <fullName evidence="5">S-adenosyl-L-methionine-dependent methyltransferase</fullName>
    </submittedName>
</protein>
<dbReference type="eggNOG" id="ENOG502QTIB">
    <property type="taxonomic scope" value="Eukaryota"/>
</dbReference>
<dbReference type="InterPro" id="IPR029063">
    <property type="entry name" value="SAM-dependent_MTases_sf"/>
</dbReference>
<feature type="domain" description="THUMP" evidence="4">
    <location>
        <begin position="45"/>
        <end position="170"/>
    </location>
</feature>
<dbReference type="CDD" id="cd11715">
    <property type="entry name" value="THUMP_AdoMetMT"/>
    <property type="match status" value="1"/>
</dbReference>
<dbReference type="InterPro" id="IPR004114">
    <property type="entry name" value="THUMP_dom"/>
</dbReference>
<dbReference type="PROSITE" id="PS00092">
    <property type="entry name" value="N6_MTASE"/>
    <property type="match status" value="1"/>
</dbReference>
<dbReference type="GO" id="GO:0032259">
    <property type="term" value="P:methylation"/>
    <property type="evidence" value="ECO:0007669"/>
    <property type="project" value="UniProtKB-KW"/>
</dbReference>
<dbReference type="InterPro" id="IPR002052">
    <property type="entry name" value="DNA_methylase_N6_adenine_CS"/>
</dbReference>
<proteinExistence type="predicted"/>